<protein>
    <submittedName>
        <fullName evidence="1">Uncharacterized protein</fullName>
    </submittedName>
</protein>
<dbReference type="Proteomes" id="UP000318010">
    <property type="component" value="Unassembled WGS sequence"/>
</dbReference>
<evidence type="ECO:0000313" key="2">
    <source>
        <dbReference type="Proteomes" id="UP000318010"/>
    </source>
</evidence>
<dbReference type="AlphaFoldDB" id="A0A563U5Z4"/>
<gene>
    <name evidence="1" type="ORF">FPZ42_06960</name>
</gene>
<reference evidence="1 2" key="1">
    <citation type="submission" date="2019-07" db="EMBL/GenBank/DDBJ databases">
        <authorList>
            <person name="Kim J."/>
        </authorList>
    </citation>
    <scope>NUCLEOTIDE SEQUENCE [LARGE SCALE GENOMIC DNA]</scope>
    <source>
        <strain evidence="1 2">MJ1a</strain>
    </source>
</reference>
<dbReference type="EMBL" id="VOEI01000002">
    <property type="protein sequence ID" value="TWR26770.1"/>
    <property type="molecule type" value="Genomic_DNA"/>
</dbReference>
<dbReference type="OrthoDB" id="636834at2"/>
<evidence type="ECO:0000313" key="1">
    <source>
        <dbReference type="EMBL" id="TWR26770.1"/>
    </source>
</evidence>
<accession>A0A563U5Z4</accession>
<name>A0A563U5Z4_9SPHI</name>
<keyword evidence="2" id="KW-1185">Reference proteome</keyword>
<organism evidence="1 2">
    <name type="scientific">Mucilaginibacter achroorhodeus</name>
    <dbReference type="NCBI Taxonomy" id="2599294"/>
    <lineage>
        <taxon>Bacteria</taxon>
        <taxon>Pseudomonadati</taxon>
        <taxon>Bacteroidota</taxon>
        <taxon>Sphingobacteriia</taxon>
        <taxon>Sphingobacteriales</taxon>
        <taxon>Sphingobacteriaceae</taxon>
        <taxon>Mucilaginibacter</taxon>
    </lineage>
</organism>
<comment type="caution">
    <text evidence="1">The sequence shown here is derived from an EMBL/GenBank/DDBJ whole genome shotgun (WGS) entry which is preliminary data.</text>
</comment>
<dbReference type="RefSeq" id="WP_146269775.1">
    <property type="nucleotide sequence ID" value="NZ_VOEI01000002.1"/>
</dbReference>
<sequence>MENESYPFARLDQVVDDLLNLSADEHPNLQEAENIRQYFLKEIRMVYQQLKADVFKRNYMDNSEAVISAYLKNLSYLISDLRAFVSAIDDDRSLNGLASDILNGLETLEAEISWRFASQLKGLKENANVDKASIKVLCNLSVDQIGLLLKAADEIRLCSAKSFSQLLRHIVPYLSTDRMETFSWKSARSSTYKVEAHDIEVTLEVLQKLMAKIKDYY</sequence>
<proteinExistence type="predicted"/>